<comment type="similarity">
    <text evidence="2 8">In the C-terminal section; belongs to the purine/pyrimidine phosphoribosyltransferase family.</text>
</comment>
<reference evidence="12" key="1">
    <citation type="submission" date="2020-08" db="EMBL/GenBank/DDBJ databases">
        <title>Genome public.</title>
        <authorList>
            <person name="Liu C."/>
            <person name="Sun Q."/>
        </authorList>
    </citation>
    <scope>NUCLEOTIDE SEQUENCE</scope>
    <source>
        <strain evidence="12">NSJ-24</strain>
    </source>
</reference>
<organism evidence="12 13">
    <name type="scientific">Lentihominibacter hominis</name>
    <dbReference type="NCBI Taxonomy" id="2763645"/>
    <lineage>
        <taxon>Bacteria</taxon>
        <taxon>Bacillati</taxon>
        <taxon>Bacillota</taxon>
        <taxon>Clostridia</taxon>
        <taxon>Peptostreptococcales</taxon>
        <taxon>Anaerovoracaceae</taxon>
        <taxon>Lentihominibacter</taxon>
    </lineage>
</organism>
<evidence type="ECO:0000313" key="12">
    <source>
        <dbReference type="EMBL" id="MBC8568082.1"/>
    </source>
</evidence>
<evidence type="ECO:0000256" key="9">
    <source>
        <dbReference type="PIRSR" id="PIRSR000485-2"/>
    </source>
</evidence>
<keyword evidence="9" id="KW-0479">Metal-binding</keyword>
<evidence type="ECO:0000259" key="11">
    <source>
        <dbReference type="PROSITE" id="PS51278"/>
    </source>
</evidence>
<dbReference type="GO" id="GO:0004044">
    <property type="term" value="F:amidophosphoribosyltransferase activity"/>
    <property type="evidence" value="ECO:0007669"/>
    <property type="project" value="UniProtKB-EC"/>
</dbReference>
<evidence type="ECO:0000256" key="8">
    <source>
        <dbReference type="PIRNR" id="PIRNR000485"/>
    </source>
</evidence>
<comment type="caution">
    <text evidence="12">The sequence shown here is derived from an EMBL/GenBank/DDBJ whole genome shotgun (WGS) entry which is preliminary data.</text>
</comment>
<feature type="binding site" evidence="9">
    <location>
        <position position="345"/>
    </location>
    <ligand>
        <name>Mg(2+)</name>
        <dbReference type="ChEBI" id="CHEBI:18420"/>
    </ligand>
</feature>
<dbReference type="InterPro" id="IPR005854">
    <property type="entry name" value="PurF"/>
</dbReference>
<evidence type="ECO:0000256" key="5">
    <source>
        <dbReference type="ARBA" id="ARBA00022679"/>
    </source>
</evidence>
<evidence type="ECO:0000256" key="2">
    <source>
        <dbReference type="ARBA" id="ARBA00010138"/>
    </source>
</evidence>
<dbReference type="CDD" id="cd06223">
    <property type="entry name" value="PRTases_typeI"/>
    <property type="match status" value="1"/>
</dbReference>
<dbReference type="InterPro" id="IPR029055">
    <property type="entry name" value="Ntn_hydrolases_N"/>
</dbReference>
<evidence type="ECO:0000256" key="10">
    <source>
        <dbReference type="PIRSR" id="PIRSR000485-3"/>
    </source>
</evidence>
<evidence type="ECO:0000256" key="3">
    <source>
        <dbReference type="ARBA" id="ARBA00011941"/>
    </source>
</evidence>
<feature type="binding site" evidence="10">
    <location>
        <position position="381"/>
    </location>
    <ligand>
        <name>[4Fe-4S] cluster</name>
        <dbReference type="ChEBI" id="CHEBI:49883"/>
    </ligand>
</feature>
<gene>
    <name evidence="12" type="ORF">H8692_04780</name>
</gene>
<sequence length="488" mass="54426">MGGVIGFVSKQDCVMDLFFGTDYHSHLGTKNGGLCVLQDGGFNRSIHNIENSPFRSKFEADIEEMSGRMGIGAISDGDPQPLTVRSRQGDYAITTVGRINNKEELVEELLEERAGQFMSMSGGPINNTELVAALVSTGKDIVEGIKIAQAKIDGSMTMLILTEEGLYAARDKYGRTPLIIGKKKGAYCAASESFAFINVGYKYKRELGPAEIAFITAEGEKTLAEPQKDMKICAFLWTYFGYTTSIYEGRNVELMRNKNGELLARKDGDLDVDYVAGVPDSGVAHALGYANQSRVPYARPLIKYTPTWPRSFMPQNQKARNRIAKMKLVPVFQIIKDKKFVLIDDSIVRGTQLSQTVTYLIENGAKEIHVRSACPPIMYGCKFLNFSRSVSDMELITRRCIRELEGLDDPGDASANPADFDSDIQTEISEEILAEYADSKTERHRKMVELIRSRLNFDSLKFQELEDTIEAIGVDRCKLCTYCWDGKE</sequence>
<dbReference type="EMBL" id="JACRTA010000001">
    <property type="protein sequence ID" value="MBC8568082.1"/>
    <property type="molecule type" value="Genomic_DNA"/>
</dbReference>
<dbReference type="Gene3D" id="3.40.50.2020">
    <property type="match status" value="1"/>
</dbReference>
<evidence type="ECO:0000313" key="13">
    <source>
        <dbReference type="Proteomes" id="UP000610862"/>
    </source>
</evidence>
<keyword evidence="9" id="KW-0460">Magnesium</keyword>
<dbReference type="EC" id="2.4.2.14" evidence="3 8"/>
<feature type="binding site" evidence="10">
    <location>
        <position position="233"/>
    </location>
    <ligand>
        <name>[4Fe-4S] cluster</name>
        <dbReference type="ChEBI" id="CHEBI:49883"/>
    </ligand>
</feature>
<dbReference type="SUPFAM" id="SSF56235">
    <property type="entry name" value="N-terminal nucleophile aminohydrolases (Ntn hydrolases)"/>
    <property type="match status" value="1"/>
</dbReference>
<evidence type="ECO:0000256" key="4">
    <source>
        <dbReference type="ARBA" id="ARBA00022676"/>
    </source>
</evidence>
<protein>
    <recommendedName>
        <fullName evidence="3 8">Amidophosphoribosyltransferase</fullName>
        <shortName evidence="8">ATase</shortName>
        <ecNumber evidence="3 8">2.4.2.14</ecNumber>
    </recommendedName>
    <alternativeName>
        <fullName evidence="8">Glutamine phosphoribosylpyrophosphate amidotransferase</fullName>
    </alternativeName>
</protein>
<keyword evidence="10" id="KW-0408">Iron</keyword>
<keyword evidence="4 8" id="KW-0328">Glycosyltransferase</keyword>
<dbReference type="AlphaFoldDB" id="A0A926I9I9"/>
<feature type="binding site" evidence="9">
    <location>
        <position position="344"/>
    </location>
    <ligand>
        <name>Mg(2+)</name>
        <dbReference type="ChEBI" id="CHEBI:18420"/>
    </ligand>
</feature>
<dbReference type="Pfam" id="PF13537">
    <property type="entry name" value="GATase_7"/>
    <property type="match status" value="1"/>
</dbReference>
<dbReference type="Gene3D" id="3.60.20.10">
    <property type="entry name" value="Glutamine Phosphoribosylpyrophosphate, subunit 1, domain 1"/>
    <property type="match status" value="1"/>
</dbReference>
<dbReference type="GO" id="GO:0006164">
    <property type="term" value="P:purine nucleotide biosynthetic process"/>
    <property type="evidence" value="ECO:0007669"/>
    <property type="project" value="UniProtKB-KW"/>
</dbReference>
<keyword evidence="7" id="KW-0315">Glutamine amidotransferase</keyword>
<keyword evidence="13" id="KW-1185">Reference proteome</keyword>
<comment type="catalytic activity">
    <reaction evidence="8">
        <text>5-phospho-beta-D-ribosylamine + L-glutamate + diphosphate = 5-phospho-alpha-D-ribose 1-diphosphate + L-glutamine + H2O</text>
        <dbReference type="Rhea" id="RHEA:14905"/>
        <dbReference type="ChEBI" id="CHEBI:15377"/>
        <dbReference type="ChEBI" id="CHEBI:29985"/>
        <dbReference type="ChEBI" id="CHEBI:33019"/>
        <dbReference type="ChEBI" id="CHEBI:58017"/>
        <dbReference type="ChEBI" id="CHEBI:58359"/>
        <dbReference type="ChEBI" id="CHEBI:58681"/>
        <dbReference type="EC" id="2.4.2.14"/>
    </reaction>
</comment>
<dbReference type="Proteomes" id="UP000610862">
    <property type="component" value="Unassembled WGS sequence"/>
</dbReference>
<feature type="domain" description="Glutamine amidotransferase type-2" evidence="11">
    <location>
        <begin position="2"/>
        <end position="218"/>
    </location>
</feature>
<comment type="pathway">
    <text evidence="1 8">Purine metabolism; IMP biosynthesis via de novo pathway; N(1)-(5-phospho-D-ribosyl)glycinamide from 5-phospho-alpha-D-ribose 1-diphosphate: step 1/2.</text>
</comment>
<evidence type="ECO:0000256" key="1">
    <source>
        <dbReference type="ARBA" id="ARBA00005209"/>
    </source>
</evidence>
<dbReference type="InterPro" id="IPR017932">
    <property type="entry name" value="GATase_2_dom"/>
</dbReference>
<comment type="cofactor">
    <cofactor evidence="10">
        <name>[4Fe-4S] cluster</name>
        <dbReference type="ChEBI" id="CHEBI:49883"/>
    </cofactor>
    <text evidence="10">Binds 1 [4Fe-4S] cluster per subunit.</text>
</comment>
<dbReference type="PROSITE" id="PS51278">
    <property type="entry name" value="GATASE_TYPE_2"/>
    <property type="match status" value="1"/>
</dbReference>
<dbReference type="SUPFAM" id="SSF53271">
    <property type="entry name" value="PRTase-like"/>
    <property type="match status" value="1"/>
</dbReference>
<dbReference type="GO" id="GO:0051536">
    <property type="term" value="F:iron-sulfur cluster binding"/>
    <property type="evidence" value="ECO:0007669"/>
    <property type="project" value="UniProtKB-KW"/>
</dbReference>
<keyword evidence="6 8" id="KW-0658">Purine biosynthesis</keyword>
<evidence type="ECO:0000256" key="7">
    <source>
        <dbReference type="ARBA" id="ARBA00022962"/>
    </source>
</evidence>
<evidence type="ECO:0000256" key="6">
    <source>
        <dbReference type="ARBA" id="ARBA00022755"/>
    </source>
</evidence>
<feature type="binding site" evidence="10">
    <location>
        <position position="483"/>
    </location>
    <ligand>
        <name>[4Fe-4S] cluster</name>
        <dbReference type="ChEBI" id="CHEBI:49883"/>
    </ligand>
</feature>
<keyword evidence="5 8" id="KW-0808">Transferase</keyword>
<dbReference type="PANTHER" id="PTHR11907">
    <property type="entry name" value="AMIDOPHOSPHORIBOSYLTRANSFERASE"/>
    <property type="match status" value="1"/>
</dbReference>
<dbReference type="RefSeq" id="WP_177269727.1">
    <property type="nucleotide sequence ID" value="NZ_JACRTA010000001.1"/>
</dbReference>
<dbReference type="InterPro" id="IPR029057">
    <property type="entry name" value="PRTase-like"/>
</dbReference>
<keyword evidence="10" id="KW-0411">Iron-sulfur</keyword>
<dbReference type="GO" id="GO:0009113">
    <property type="term" value="P:purine nucleobase biosynthetic process"/>
    <property type="evidence" value="ECO:0007669"/>
    <property type="project" value="InterPro"/>
</dbReference>
<proteinExistence type="inferred from homology"/>
<name>A0A926I9I9_9FIRM</name>
<comment type="cofactor">
    <cofactor evidence="9">
        <name>Mg(2+)</name>
        <dbReference type="ChEBI" id="CHEBI:18420"/>
    </cofactor>
    <text evidence="9">Binds 1 Mg(2+) ion per subunit.</text>
</comment>
<accession>A0A926I9I9</accession>
<dbReference type="PIRSF" id="PIRSF000485">
    <property type="entry name" value="Amd_phspho_trans"/>
    <property type="match status" value="1"/>
</dbReference>
<feature type="binding site" evidence="9">
    <location>
        <position position="281"/>
    </location>
    <ligand>
        <name>Mg(2+)</name>
        <dbReference type="ChEBI" id="CHEBI:18420"/>
    </ligand>
</feature>
<dbReference type="GO" id="GO:0046872">
    <property type="term" value="F:metal ion binding"/>
    <property type="evidence" value="ECO:0007669"/>
    <property type="project" value="UniProtKB-KW"/>
</dbReference>
<feature type="binding site" evidence="10">
    <location>
        <position position="480"/>
    </location>
    <ligand>
        <name>[4Fe-4S] cluster</name>
        <dbReference type="ChEBI" id="CHEBI:49883"/>
    </ligand>
</feature>
<dbReference type="InterPro" id="IPR000836">
    <property type="entry name" value="PRTase_dom"/>
</dbReference>